<dbReference type="Proteomes" id="UP001596460">
    <property type="component" value="Unassembled WGS sequence"/>
</dbReference>
<protein>
    <recommendedName>
        <fullName evidence="4">Dioxygenase</fullName>
    </recommendedName>
</protein>
<dbReference type="EMBL" id="JBHTAB010000012">
    <property type="protein sequence ID" value="MFC7131136.1"/>
    <property type="molecule type" value="Genomic_DNA"/>
</dbReference>
<sequence length="88" mass="10355">MARQRQRRLLRRGDAEHRRTRGIQLTDDTGAASFTTIYPGWYTGRAVHIHFKVRSSNDATEAYEFTSQLFFDDDRADRVYARAPYVDR</sequence>
<feature type="compositionally biased region" description="Basic residues" evidence="1">
    <location>
        <begin position="1"/>
        <end position="10"/>
    </location>
</feature>
<evidence type="ECO:0000313" key="3">
    <source>
        <dbReference type="Proteomes" id="UP001596460"/>
    </source>
</evidence>
<dbReference type="RefSeq" id="WP_390247015.1">
    <property type="nucleotide sequence ID" value="NZ_JBHTAB010000012.1"/>
</dbReference>
<dbReference type="AlphaFoldDB" id="A0ABD5XNF8"/>
<evidence type="ECO:0000313" key="2">
    <source>
        <dbReference type="EMBL" id="MFC7131136.1"/>
    </source>
</evidence>
<dbReference type="PANTHER" id="PTHR34315:SF1">
    <property type="entry name" value="INTRADIOL RING-CLEAVAGE DIOXYGENASES DOMAIN-CONTAINING PROTEIN-RELATED"/>
    <property type="match status" value="1"/>
</dbReference>
<reference evidence="2 3" key="1">
    <citation type="journal article" date="2019" name="Int. J. Syst. Evol. Microbiol.">
        <title>The Global Catalogue of Microorganisms (GCM) 10K type strain sequencing project: providing services to taxonomists for standard genome sequencing and annotation.</title>
        <authorList>
            <consortium name="The Broad Institute Genomics Platform"/>
            <consortium name="The Broad Institute Genome Sequencing Center for Infectious Disease"/>
            <person name="Wu L."/>
            <person name="Ma J."/>
        </authorList>
    </citation>
    <scope>NUCLEOTIDE SEQUENCE [LARGE SCALE GENOMIC DNA]</scope>
    <source>
        <strain evidence="2 3">DSM 26526</strain>
    </source>
</reference>
<dbReference type="InterPro" id="IPR015889">
    <property type="entry name" value="Intradiol_dOase_core"/>
</dbReference>
<accession>A0ABD5XNF8</accession>
<organism evidence="2 3">
    <name type="scientific">Haloferax chudinovii</name>
    <dbReference type="NCBI Taxonomy" id="1109010"/>
    <lineage>
        <taxon>Archaea</taxon>
        <taxon>Methanobacteriati</taxon>
        <taxon>Methanobacteriota</taxon>
        <taxon>Stenosarchaea group</taxon>
        <taxon>Halobacteria</taxon>
        <taxon>Halobacteriales</taxon>
        <taxon>Haloferacaceae</taxon>
        <taxon>Haloferax</taxon>
    </lineage>
</organism>
<evidence type="ECO:0000256" key="1">
    <source>
        <dbReference type="SAM" id="MobiDB-lite"/>
    </source>
</evidence>
<proteinExistence type="predicted"/>
<dbReference type="PANTHER" id="PTHR34315">
    <property type="match status" value="1"/>
</dbReference>
<name>A0ABD5XNF8_9EURY</name>
<gene>
    <name evidence="2" type="ORF">ACFQI8_17345</name>
</gene>
<keyword evidence="3" id="KW-1185">Reference proteome</keyword>
<dbReference type="Gene3D" id="2.60.130.10">
    <property type="entry name" value="Aromatic compound dioxygenase"/>
    <property type="match status" value="1"/>
</dbReference>
<comment type="caution">
    <text evidence="2">The sequence shown here is derived from an EMBL/GenBank/DDBJ whole genome shotgun (WGS) entry which is preliminary data.</text>
</comment>
<dbReference type="SUPFAM" id="SSF49482">
    <property type="entry name" value="Aromatic compound dioxygenase"/>
    <property type="match status" value="1"/>
</dbReference>
<feature type="region of interest" description="Disordered" evidence="1">
    <location>
        <begin position="1"/>
        <end position="20"/>
    </location>
</feature>
<evidence type="ECO:0008006" key="4">
    <source>
        <dbReference type="Google" id="ProtNLM"/>
    </source>
</evidence>